<evidence type="ECO:0000259" key="1">
    <source>
        <dbReference type="Pfam" id="PF01575"/>
    </source>
</evidence>
<gene>
    <name evidence="2" type="ORF">SAMN05192549_104161</name>
</gene>
<proteinExistence type="predicted"/>
<dbReference type="PANTHER" id="PTHR43841">
    <property type="entry name" value="3-HYDROXYACYL-THIOESTER DEHYDRATASE HTDX-RELATED"/>
    <property type="match status" value="1"/>
</dbReference>
<evidence type="ECO:0000313" key="3">
    <source>
        <dbReference type="Proteomes" id="UP000184339"/>
    </source>
</evidence>
<accession>A0A1M7NT10</accession>
<keyword evidence="3" id="KW-1185">Reference proteome</keyword>
<organism evidence="2 3">
    <name type="scientific">Duganella sacchari</name>
    <dbReference type="NCBI Taxonomy" id="551987"/>
    <lineage>
        <taxon>Bacteria</taxon>
        <taxon>Pseudomonadati</taxon>
        <taxon>Pseudomonadota</taxon>
        <taxon>Betaproteobacteria</taxon>
        <taxon>Burkholderiales</taxon>
        <taxon>Oxalobacteraceae</taxon>
        <taxon>Telluria group</taxon>
        <taxon>Duganella</taxon>
    </lineage>
</organism>
<dbReference type="RefSeq" id="WP_072783988.1">
    <property type="nucleotide sequence ID" value="NZ_FRCX01000004.1"/>
</dbReference>
<dbReference type="CDD" id="cd03441">
    <property type="entry name" value="R_hydratase_like"/>
    <property type="match status" value="1"/>
</dbReference>
<reference evidence="3" key="1">
    <citation type="submission" date="2016-11" db="EMBL/GenBank/DDBJ databases">
        <authorList>
            <person name="Varghese N."/>
            <person name="Submissions S."/>
        </authorList>
    </citation>
    <scope>NUCLEOTIDE SEQUENCE [LARGE SCALE GENOMIC DNA]</scope>
    <source>
        <strain evidence="3">Sac-22</strain>
    </source>
</reference>
<sequence length="294" mass="32201">MTAAVPYGLLRYQLPMLLTGARVVGHTISHALRRARHGVNTPVERLIAPPSHELVEQYLTWAGASGCYAGQLPPHMVSQWSLPLVGELLLRMPYRLVTVINQGVTLRVHGPLPRGTPLLVRAGVDRIEETPGRIKVVVAVTTGTEQQPALVEAQLHMSFLLPGPRAPRAQQERGPEPQWTTAGLWHADDRDGLRFALLTGDFNPIHWCGPLARRSVFRGMVLHGFGSLVRSYEVLMRQGVRFDEIDIRFVKPVPLPCAALSVQVAPEGSADADGWRALRLAGNGAAVHLAGRLR</sequence>
<dbReference type="Proteomes" id="UP000184339">
    <property type="component" value="Unassembled WGS sequence"/>
</dbReference>
<dbReference type="STRING" id="551987.SAMN05192549_104161"/>
<dbReference type="AlphaFoldDB" id="A0A1M7NT10"/>
<dbReference type="PANTHER" id="PTHR43841:SF1">
    <property type="entry name" value="3-HYDROXYACYL-THIOESTER DEHYDRATASE X"/>
    <property type="match status" value="1"/>
</dbReference>
<dbReference type="Gene3D" id="3.10.129.10">
    <property type="entry name" value="Hotdog Thioesterase"/>
    <property type="match status" value="1"/>
</dbReference>
<dbReference type="InterPro" id="IPR002539">
    <property type="entry name" value="MaoC-like_dom"/>
</dbReference>
<feature type="domain" description="MaoC-like" evidence="1">
    <location>
        <begin position="180"/>
        <end position="256"/>
    </location>
</feature>
<dbReference type="InterPro" id="IPR029069">
    <property type="entry name" value="HotDog_dom_sf"/>
</dbReference>
<name>A0A1M7NT10_9BURK</name>
<dbReference type="EMBL" id="FRCX01000004">
    <property type="protein sequence ID" value="SHN07021.1"/>
    <property type="molecule type" value="Genomic_DNA"/>
</dbReference>
<dbReference type="SUPFAM" id="SSF54637">
    <property type="entry name" value="Thioesterase/thiol ester dehydrase-isomerase"/>
    <property type="match status" value="1"/>
</dbReference>
<protein>
    <submittedName>
        <fullName evidence="2">MaoC like domain-containing protein</fullName>
    </submittedName>
</protein>
<dbReference type="Pfam" id="PF01575">
    <property type="entry name" value="MaoC_dehydratas"/>
    <property type="match status" value="1"/>
</dbReference>
<evidence type="ECO:0000313" key="2">
    <source>
        <dbReference type="EMBL" id="SHN07021.1"/>
    </source>
</evidence>
<dbReference type="OrthoDB" id="6703795at2"/>